<dbReference type="RefSeq" id="WP_101640816.1">
    <property type="nucleotide sequence ID" value="NZ_PGUY01000017.1"/>
</dbReference>
<dbReference type="AlphaFoldDB" id="A0A2N5M8S3"/>
<dbReference type="EMBL" id="PGUY01000017">
    <property type="protein sequence ID" value="PLT30750.1"/>
    <property type="molecule type" value="Genomic_DNA"/>
</dbReference>
<dbReference type="Pfam" id="PF10706">
    <property type="entry name" value="Aminoglyc_resit"/>
    <property type="match status" value="1"/>
</dbReference>
<keyword evidence="2" id="KW-1185">Reference proteome</keyword>
<evidence type="ECO:0000313" key="1">
    <source>
        <dbReference type="EMBL" id="PLT30750.1"/>
    </source>
</evidence>
<accession>A0A2N5M8S3</accession>
<comment type="caution">
    <text evidence="1">The sequence shown here is derived from an EMBL/GenBank/DDBJ whole genome shotgun (WGS) entry which is preliminary data.</text>
</comment>
<dbReference type="OrthoDB" id="9800567at2"/>
<proteinExistence type="predicted"/>
<organism evidence="1 2">
    <name type="scientific">Peribacillus deserti</name>
    <dbReference type="NCBI Taxonomy" id="673318"/>
    <lineage>
        <taxon>Bacteria</taxon>
        <taxon>Bacillati</taxon>
        <taxon>Bacillota</taxon>
        <taxon>Bacilli</taxon>
        <taxon>Bacillales</taxon>
        <taxon>Bacillaceae</taxon>
        <taxon>Peribacillus</taxon>
    </lineage>
</organism>
<dbReference type="Gene3D" id="3.30.460.40">
    <property type="match status" value="1"/>
</dbReference>
<gene>
    <name evidence="1" type="ORF">CUU66_06240</name>
</gene>
<evidence type="ECO:0000313" key="2">
    <source>
        <dbReference type="Proteomes" id="UP000234748"/>
    </source>
</evidence>
<dbReference type="InterPro" id="IPR019646">
    <property type="entry name" value="Aminoglyc_AdlTrfase"/>
</dbReference>
<evidence type="ECO:0008006" key="3">
    <source>
        <dbReference type="Google" id="ProtNLM"/>
    </source>
</evidence>
<name>A0A2N5M8S3_9BACI</name>
<sequence>MVLLKLVTSELDHVRDIMKNWTFPWLISGGWAIDLGIGYITRQHEDIDICIYREHTRYLLDYFCGWDIYAAVPGEHRLEAVKSAADLAPPVFCLHLFKEKQFIEILLTDKIGDNILYRRDPDIRMRTEIFARTDRYGRVFTAPEMQLLYKAKEGREKDQQDFLNYLPYMNSDSRRWLGAALQKHLPGSPWIPVLSAET</sequence>
<reference evidence="1 2" key="1">
    <citation type="submission" date="2017-11" db="EMBL/GenBank/DDBJ databases">
        <title>Comparitive Functional Genomics of Dry Heat Resistant strains isolated from the Viking Spacecraft.</title>
        <authorList>
            <person name="Seuylemezian A."/>
            <person name="Cooper K."/>
            <person name="Vaishampayan P."/>
        </authorList>
    </citation>
    <scope>NUCLEOTIDE SEQUENCE [LARGE SCALE GENOMIC DNA]</scope>
    <source>
        <strain evidence="1 2">V1-29</strain>
    </source>
</reference>
<dbReference type="Proteomes" id="UP000234748">
    <property type="component" value="Unassembled WGS sequence"/>
</dbReference>
<protein>
    <recommendedName>
        <fullName evidence="3">Amino acid transporter</fullName>
    </recommendedName>
</protein>